<dbReference type="RefSeq" id="WP_082628724.1">
    <property type="nucleotide sequence ID" value="NZ_CAMTKE010000020.1"/>
</dbReference>
<feature type="domain" description="Glycosyltransferase 2-like" evidence="1">
    <location>
        <begin position="17"/>
        <end position="42"/>
    </location>
</feature>
<comment type="caution">
    <text evidence="2">The sequence shown here is derived from an EMBL/GenBank/DDBJ whole genome shotgun (WGS) entry which is preliminary data.</text>
</comment>
<dbReference type="EMBL" id="JRPF02000001">
    <property type="protein sequence ID" value="TLD79667.1"/>
    <property type="molecule type" value="Genomic_DNA"/>
</dbReference>
<dbReference type="InterPro" id="IPR029044">
    <property type="entry name" value="Nucleotide-diphossugar_trans"/>
</dbReference>
<organism evidence="2 3">
    <name type="scientific">Helicobacter typhlonius</name>
    <dbReference type="NCBI Taxonomy" id="76936"/>
    <lineage>
        <taxon>Bacteria</taxon>
        <taxon>Pseudomonadati</taxon>
        <taxon>Campylobacterota</taxon>
        <taxon>Epsilonproteobacteria</taxon>
        <taxon>Campylobacterales</taxon>
        <taxon>Helicobacteraceae</taxon>
        <taxon>Helicobacter</taxon>
    </lineage>
</organism>
<keyword evidence="3" id="KW-1185">Reference proteome</keyword>
<dbReference type="Gene3D" id="3.90.550.10">
    <property type="entry name" value="Spore Coat Polysaccharide Biosynthesis Protein SpsA, Chain A"/>
    <property type="match status" value="1"/>
</dbReference>
<dbReference type="SUPFAM" id="SSF53448">
    <property type="entry name" value="Nucleotide-diphospho-sugar transferases"/>
    <property type="match status" value="1"/>
</dbReference>
<evidence type="ECO:0000313" key="2">
    <source>
        <dbReference type="EMBL" id="TLD79667.1"/>
    </source>
</evidence>
<dbReference type="GO" id="GO:0016740">
    <property type="term" value="F:transferase activity"/>
    <property type="evidence" value="ECO:0007669"/>
    <property type="project" value="UniProtKB-KW"/>
</dbReference>
<dbReference type="Pfam" id="PF00535">
    <property type="entry name" value="Glycos_transf_2"/>
    <property type="match status" value="1"/>
</dbReference>
<reference evidence="2 3" key="1">
    <citation type="journal article" date="2014" name="Genome Announc.">
        <title>Draft genome sequences of eight enterohepatic helicobacter species isolated from both laboratory and wild rodents.</title>
        <authorList>
            <person name="Sheh A."/>
            <person name="Shen Z."/>
            <person name="Fox J.G."/>
        </authorList>
    </citation>
    <scope>NUCLEOTIDE SEQUENCE [LARGE SCALE GENOMIC DNA]</scope>
    <source>
        <strain evidence="2 3">MIT 98-6810</strain>
    </source>
</reference>
<protein>
    <submittedName>
        <fullName evidence="2">Glycosyltransferase</fullName>
    </submittedName>
</protein>
<dbReference type="GeneID" id="96895050"/>
<evidence type="ECO:0000313" key="3">
    <source>
        <dbReference type="Proteomes" id="UP000029925"/>
    </source>
</evidence>
<dbReference type="Proteomes" id="UP000029925">
    <property type="component" value="Unassembled WGS sequence"/>
</dbReference>
<proteinExistence type="predicted"/>
<gene>
    <name evidence="2" type="ORF">LS75_001490</name>
</gene>
<evidence type="ECO:0000259" key="1">
    <source>
        <dbReference type="Pfam" id="PF00535"/>
    </source>
</evidence>
<dbReference type="OrthoDB" id="9810303at2"/>
<sequence>MSHHYIYFRTCKNVTIAYHKEIVIIDDCSTDGTIEILQDLKSTESNQNNIPHA</sequence>
<name>A0A4U8S217_9HELI</name>
<dbReference type="AlphaFoldDB" id="A0A4U8S217"/>
<dbReference type="InterPro" id="IPR001173">
    <property type="entry name" value="Glyco_trans_2-like"/>
</dbReference>
<accession>A0A4U8S217</accession>